<dbReference type="RefSeq" id="WP_132947418.1">
    <property type="nucleotide sequence ID" value="NZ_SLUL01000002.1"/>
</dbReference>
<keyword evidence="1 2" id="KW-0732">Signal</keyword>
<keyword evidence="5" id="KW-1185">Reference proteome</keyword>
<dbReference type="PANTHER" id="PTHR43308">
    <property type="entry name" value="OUTER MEMBRANE PROTEIN ALPHA-RELATED"/>
    <property type="match status" value="1"/>
</dbReference>
<accession>A0A4R1QJH5</accession>
<evidence type="ECO:0000259" key="3">
    <source>
        <dbReference type="PROSITE" id="PS51272"/>
    </source>
</evidence>
<dbReference type="InterPro" id="IPR001119">
    <property type="entry name" value="SLH_dom"/>
</dbReference>
<sequence>MAYQPKSYRKFLAGTVSAAVVASAVAPVAAASFKDVPADNVHADDINTLVEKGYIKGYPDGTFKPNNSLTRGEAAIIFARILKDKGVEVPADKNAFPDVPADHPNTELVEALAIVKAAGVMTGDEKGNFNPNAKITREQMAKVLVEAFGLTKPADFVSNVTDLDQAAPWAREYIQVLDATDVTLNTEFMPKKNVTRAQFASFVVRALNVGVTAADIQEVKFVDENTLEVTFNGELKEVKAEDFAIEGVEIESVSIKAAAAAEAKTTVVVIKTKTKLEEGKSYTISYKGQTSEKAKVEVPVITPAVESVSAINAKQIEVKFNVPVEKTTALNKDNYKIQTNIDASAVALTTKDATASVELSADGKTVTITTSTAINTKLGISAGTPFKFTVENLKSAKGKEIEKYTTTLVSDDKVAPTLVNVTATAKSTTTKVTLEFSEPVQTTGAIAYVDGEAATVQAGSKPNEIVLTTAQTLSANKTYELTLLNFKDFADNFLKENPTTTKFTVVADTVAPVVQEVKVVRDNLIEVTFDKAMDVTTFAGNTRVLDLNGIARITNVVATAKSGTGGKTIRLDLQGTVPFNDNNTFVGTLVLGDGIKDVNGNAKVATSHSVTITKDTVRPVITGTTYVAPGGQYSGSTYNNGAIVVKFSEEVGFATSTDIKLITSTGVDTSSSLNIAGRLVNSNDRAEVIIPLTGGLTAGDYTLRIGNDVVKDLSTQANKNIAATTTVKVDSSSDKTKPVVSATPVSVTAATNQTSGSTIVINMTDNVGLDLATVQNVNNYLLNGKPLPSGSYITIRHNGLSSDTAATNIDVTINIPAQSITKDGSYTLNITNIKDKAGNTADPKVATVSLLLDDVSPELKTATISSNGLLVLGFTEDVNTVTTGTSADFQFVINGTEVNVANNSRFLTFANGTGTDDGKYVVTFTAKVDAGADNNVATTADNRLFLDVDGDGTYNTGDILLQTGTTKAVGTTTLDLNLLSSLKVKVVGNTTVKDRSTLANPIKVGTEITVK</sequence>
<organism evidence="4 5">
    <name type="scientific">Thermolongibacillus altinsuensis</name>
    <dbReference type="NCBI Taxonomy" id="575256"/>
    <lineage>
        <taxon>Bacteria</taxon>
        <taxon>Bacillati</taxon>
        <taxon>Bacillota</taxon>
        <taxon>Bacilli</taxon>
        <taxon>Bacillales</taxon>
        <taxon>Anoxybacillaceae</taxon>
        <taxon>Thermolongibacillus</taxon>
    </lineage>
</organism>
<dbReference type="AlphaFoldDB" id="A0A4R1QJH5"/>
<dbReference type="InterPro" id="IPR051465">
    <property type="entry name" value="Cell_Envelope_Struct_Comp"/>
</dbReference>
<feature type="signal peptide" evidence="2">
    <location>
        <begin position="1"/>
        <end position="30"/>
    </location>
</feature>
<reference evidence="4 5" key="1">
    <citation type="submission" date="2019-03" db="EMBL/GenBank/DDBJ databases">
        <title>Genomic Encyclopedia of Type Strains, Phase IV (KMG-IV): sequencing the most valuable type-strain genomes for metagenomic binning, comparative biology and taxonomic classification.</title>
        <authorList>
            <person name="Goeker M."/>
        </authorList>
    </citation>
    <scope>NUCLEOTIDE SEQUENCE [LARGE SCALE GENOMIC DNA]</scope>
    <source>
        <strain evidence="4 5">DSM 24979</strain>
    </source>
</reference>
<dbReference type="PROSITE" id="PS51318">
    <property type="entry name" value="TAT"/>
    <property type="match status" value="1"/>
</dbReference>
<dbReference type="EMBL" id="SLUL01000002">
    <property type="protein sequence ID" value="TCL52821.1"/>
    <property type="molecule type" value="Genomic_DNA"/>
</dbReference>
<evidence type="ECO:0000256" key="1">
    <source>
        <dbReference type="ARBA" id="ARBA00022729"/>
    </source>
</evidence>
<protein>
    <submittedName>
        <fullName evidence="4">S-layer family protein</fullName>
    </submittedName>
</protein>
<feature type="domain" description="SLH" evidence="3">
    <location>
        <begin position="93"/>
        <end position="158"/>
    </location>
</feature>
<feature type="domain" description="SLH" evidence="3">
    <location>
        <begin position="29"/>
        <end position="92"/>
    </location>
</feature>
<dbReference type="Pfam" id="PF00395">
    <property type="entry name" value="SLH"/>
    <property type="match status" value="3"/>
</dbReference>
<name>A0A4R1QJH5_9BACL</name>
<dbReference type="PROSITE" id="PS51272">
    <property type="entry name" value="SLH"/>
    <property type="match status" value="3"/>
</dbReference>
<dbReference type="InterPro" id="IPR014755">
    <property type="entry name" value="Cu-Rt/internalin_Ig-like"/>
</dbReference>
<dbReference type="Gene3D" id="2.60.40.1220">
    <property type="match status" value="4"/>
</dbReference>
<dbReference type="Proteomes" id="UP000295658">
    <property type="component" value="Unassembled WGS sequence"/>
</dbReference>
<evidence type="ECO:0000256" key="2">
    <source>
        <dbReference type="SAM" id="SignalP"/>
    </source>
</evidence>
<feature type="chain" id="PRO_5039618387" evidence="2">
    <location>
        <begin position="31"/>
        <end position="1011"/>
    </location>
</feature>
<feature type="domain" description="SLH" evidence="3">
    <location>
        <begin position="159"/>
        <end position="217"/>
    </location>
</feature>
<dbReference type="InterPro" id="IPR006311">
    <property type="entry name" value="TAT_signal"/>
</dbReference>
<gene>
    <name evidence="4" type="ORF">EDD69_102227</name>
</gene>
<proteinExistence type="predicted"/>
<dbReference type="OrthoDB" id="2079983at2"/>
<evidence type="ECO:0000313" key="4">
    <source>
        <dbReference type="EMBL" id="TCL52821.1"/>
    </source>
</evidence>
<comment type="caution">
    <text evidence="4">The sequence shown here is derived from an EMBL/GenBank/DDBJ whole genome shotgun (WGS) entry which is preliminary data.</text>
</comment>
<evidence type="ECO:0000313" key="5">
    <source>
        <dbReference type="Proteomes" id="UP000295658"/>
    </source>
</evidence>